<reference evidence="11 12" key="1">
    <citation type="submission" date="2014-01" db="EMBL/GenBank/DDBJ databases">
        <title>Plasmidome dynamics in the species complex Clostridium novyi sensu lato converts strains of independent lineages into distinctly different pathogens.</title>
        <authorList>
            <person name="Skarin H."/>
            <person name="Segerman B."/>
        </authorList>
    </citation>
    <scope>NUCLEOTIDE SEQUENCE [LARGE SCALE GENOMIC DNA]</scope>
    <source>
        <strain evidence="11 12">DC5</strain>
    </source>
</reference>
<dbReference type="EMBL" id="JDRY01000021">
    <property type="protein sequence ID" value="KGN00449.1"/>
    <property type="molecule type" value="Genomic_DNA"/>
</dbReference>
<dbReference type="SUPFAM" id="SSF51366">
    <property type="entry name" value="Ribulose-phoshate binding barrel"/>
    <property type="match status" value="1"/>
</dbReference>
<evidence type="ECO:0000256" key="2">
    <source>
        <dbReference type="ARBA" id="ARBA00004664"/>
    </source>
</evidence>
<accession>A0A0A0IIL1</accession>
<dbReference type="PANTHER" id="PTHR42894">
    <property type="entry name" value="N-(5'-PHOSPHORIBOSYL)ANTHRANILATE ISOMERASE"/>
    <property type="match status" value="1"/>
</dbReference>
<dbReference type="GO" id="GO:0000162">
    <property type="term" value="P:L-tryptophan biosynthetic process"/>
    <property type="evidence" value="ECO:0007669"/>
    <property type="project" value="UniProtKB-UniRule"/>
</dbReference>
<dbReference type="InterPro" id="IPR044643">
    <property type="entry name" value="TrpF_fam"/>
</dbReference>
<proteinExistence type="inferred from homology"/>
<protein>
    <recommendedName>
        <fullName evidence="4 9">N-(5'-phosphoribosyl)anthranilate isomerase</fullName>
        <shortName evidence="9">PRAI</shortName>
        <ecNumber evidence="3 9">5.3.1.24</ecNumber>
    </recommendedName>
</protein>
<dbReference type="Pfam" id="PF00697">
    <property type="entry name" value="PRAI"/>
    <property type="match status" value="1"/>
</dbReference>
<keyword evidence="7 9" id="KW-0057">Aromatic amino acid biosynthesis</keyword>
<feature type="domain" description="N-(5'phosphoribosyl) anthranilate isomerase (PRAI)" evidence="10">
    <location>
        <begin position="37"/>
        <end position="218"/>
    </location>
</feature>
<dbReference type="InterPro" id="IPR011060">
    <property type="entry name" value="RibuloseP-bd_barrel"/>
</dbReference>
<keyword evidence="6 9" id="KW-0822">Tryptophan biosynthesis</keyword>
<keyword evidence="8 9" id="KW-0413">Isomerase</keyword>
<evidence type="ECO:0000256" key="4">
    <source>
        <dbReference type="ARBA" id="ARBA00022272"/>
    </source>
</evidence>
<comment type="catalytic activity">
    <reaction evidence="1 9">
        <text>N-(5-phospho-beta-D-ribosyl)anthranilate = 1-(2-carboxyphenylamino)-1-deoxy-D-ribulose 5-phosphate</text>
        <dbReference type="Rhea" id="RHEA:21540"/>
        <dbReference type="ChEBI" id="CHEBI:18277"/>
        <dbReference type="ChEBI" id="CHEBI:58613"/>
        <dbReference type="EC" id="5.3.1.24"/>
    </reaction>
</comment>
<dbReference type="AlphaFoldDB" id="A0A0A0IIL1"/>
<dbReference type="GO" id="GO:0004640">
    <property type="term" value="F:phosphoribosylanthranilate isomerase activity"/>
    <property type="evidence" value="ECO:0007669"/>
    <property type="project" value="UniProtKB-UniRule"/>
</dbReference>
<name>A0A0A0IIL1_CLOBO</name>
<sequence length="230" mass="25020">MIKQIYSIRKFDEAVKTMEVGANNIGLVPMQNAGVPAHRVPLDVVKQIFKEARKRGVTCVSIALSNIPDEIIQIAKESKPDILHVSGDKYATTEEFASEFRRQCPGIKLMQAVSVRGKESIDEAISYSKYVDYIILDTGLAADTGIGASGKTHDWSVSEAIVKAVNVPVILAGGLGVDNVEAAIRKVKPYGVDSLTKTSIMGENGNMRKDIRKVKEFCDIAERVGNELGL</sequence>
<evidence type="ECO:0000256" key="5">
    <source>
        <dbReference type="ARBA" id="ARBA00022605"/>
    </source>
</evidence>
<dbReference type="PANTHER" id="PTHR42894:SF1">
    <property type="entry name" value="N-(5'-PHOSPHORIBOSYL)ANTHRANILATE ISOMERASE"/>
    <property type="match status" value="1"/>
</dbReference>
<dbReference type="InterPro" id="IPR001240">
    <property type="entry name" value="PRAI_dom"/>
</dbReference>
<evidence type="ECO:0000256" key="3">
    <source>
        <dbReference type="ARBA" id="ARBA00012572"/>
    </source>
</evidence>
<evidence type="ECO:0000256" key="9">
    <source>
        <dbReference type="HAMAP-Rule" id="MF_00135"/>
    </source>
</evidence>
<evidence type="ECO:0000256" key="8">
    <source>
        <dbReference type="ARBA" id="ARBA00023235"/>
    </source>
</evidence>
<dbReference type="Gene3D" id="3.20.20.70">
    <property type="entry name" value="Aldolase class I"/>
    <property type="match status" value="1"/>
</dbReference>
<dbReference type="CDD" id="cd00405">
    <property type="entry name" value="PRAI"/>
    <property type="match status" value="1"/>
</dbReference>
<evidence type="ECO:0000256" key="7">
    <source>
        <dbReference type="ARBA" id="ARBA00023141"/>
    </source>
</evidence>
<dbReference type="HAMAP" id="MF_00135">
    <property type="entry name" value="PRAI"/>
    <property type="match status" value="1"/>
</dbReference>
<evidence type="ECO:0000256" key="6">
    <source>
        <dbReference type="ARBA" id="ARBA00022822"/>
    </source>
</evidence>
<keyword evidence="5 9" id="KW-0028">Amino-acid biosynthesis</keyword>
<comment type="pathway">
    <text evidence="2 9">Amino-acid biosynthesis; L-tryptophan biosynthesis; L-tryptophan from chorismate: step 3/5.</text>
</comment>
<evidence type="ECO:0000313" key="11">
    <source>
        <dbReference type="EMBL" id="KGN00449.1"/>
    </source>
</evidence>
<dbReference type="UniPathway" id="UPA00035">
    <property type="reaction ID" value="UER00042"/>
</dbReference>
<dbReference type="RefSeq" id="WP_039257084.1">
    <property type="nucleotide sequence ID" value="NZ_JDRY01000021.1"/>
</dbReference>
<comment type="caution">
    <text evidence="11">The sequence shown here is derived from an EMBL/GenBank/DDBJ whole genome shotgun (WGS) entry which is preliminary data.</text>
</comment>
<comment type="similarity">
    <text evidence="9">Belongs to the TrpF family.</text>
</comment>
<dbReference type="EC" id="5.3.1.24" evidence="3 9"/>
<organism evidence="11 12">
    <name type="scientific">Clostridium botulinum C/D str. DC5</name>
    <dbReference type="NCBI Taxonomy" id="1443128"/>
    <lineage>
        <taxon>Bacteria</taxon>
        <taxon>Bacillati</taxon>
        <taxon>Bacillota</taxon>
        <taxon>Clostridia</taxon>
        <taxon>Eubacteriales</taxon>
        <taxon>Clostridiaceae</taxon>
        <taxon>Clostridium</taxon>
    </lineage>
</organism>
<evidence type="ECO:0000313" key="12">
    <source>
        <dbReference type="Proteomes" id="UP000030014"/>
    </source>
</evidence>
<dbReference type="Proteomes" id="UP000030014">
    <property type="component" value="Unassembled WGS sequence"/>
</dbReference>
<evidence type="ECO:0000259" key="10">
    <source>
        <dbReference type="Pfam" id="PF00697"/>
    </source>
</evidence>
<evidence type="ECO:0000256" key="1">
    <source>
        <dbReference type="ARBA" id="ARBA00001164"/>
    </source>
</evidence>
<dbReference type="InterPro" id="IPR013785">
    <property type="entry name" value="Aldolase_TIM"/>
</dbReference>
<gene>
    <name evidence="9" type="primary">trpF</name>
    <name evidence="11" type="ORF">Z955_03675</name>
</gene>